<accession>A0A443RVB4</accession>
<sequence length="234" mass="26429">NYRRVPNACMAQFYFGHKAVTSVNECINFCLETPGCKSVDYGHIETCLLNYVNRTDRPLHLGCDGKNDEKFDYYEIVCDPECANEKPKPPISEDICMNNPKVCKHGGVCETVELPHPQQAFTYECNCPCNYCGKHCEKPNMKTFKNACMKYAVLAWSVAQSPKDCIAMCQQNVHCSSVSFSGTTGTCLLHWATSEKERVVPSANCPKYQTNTVEAEWSYYELICDKETCSDKVQ</sequence>
<proteinExistence type="predicted"/>
<dbReference type="VEuPathDB" id="VectorBase:LDEU012709"/>
<feature type="non-terminal residue" evidence="2">
    <location>
        <position position="1"/>
    </location>
</feature>
<dbReference type="InterPro" id="IPR003609">
    <property type="entry name" value="Pan_app"/>
</dbReference>
<dbReference type="Pfam" id="PF00024">
    <property type="entry name" value="PAN_1"/>
    <property type="match status" value="2"/>
</dbReference>
<organism evidence="2 3">
    <name type="scientific">Leptotrombidium deliense</name>
    <dbReference type="NCBI Taxonomy" id="299467"/>
    <lineage>
        <taxon>Eukaryota</taxon>
        <taxon>Metazoa</taxon>
        <taxon>Ecdysozoa</taxon>
        <taxon>Arthropoda</taxon>
        <taxon>Chelicerata</taxon>
        <taxon>Arachnida</taxon>
        <taxon>Acari</taxon>
        <taxon>Acariformes</taxon>
        <taxon>Trombidiformes</taxon>
        <taxon>Prostigmata</taxon>
        <taxon>Anystina</taxon>
        <taxon>Parasitengona</taxon>
        <taxon>Trombiculoidea</taxon>
        <taxon>Trombiculidae</taxon>
        <taxon>Leptotrombidium</taxon>
    </lineage>
</organism>
<dbReference type="Gene3D" id="2.10.25.10">
    <property type="entry name" value="Laminin"/>
    <property type="match status" value="1"/>
</dbReference>
<keyword evidence="3" id="KW-1185">Reference proteome</keyword>
<feature type="non-terminal residue" evidence="2">
    <location>
        <position position="234"/>
    </location>
</feature>
<evidence type="ECO:0000313" key="3">
    <source>
        <dbReference type="Proteomes" id="UP000288716"/>
    </source>
</evidence>
<dbReference type="InterPro" id="IPR000742">
    <property type="entry name" value="EGF"/>
</dbReference>
<feature type="domain" description="Apple" evidence="1">
    <location>
        <begin position="1"/>
        <end position="78"/>
    </location>
</feature>
<evidence type="ECO:0000313" key="2">
    <source>
        <dbReference type="EMBL" id="RWS19331.1"/>
    </source>
</evidence>
<feature type="domain" description="Apple" evidence="1">
    <location>
        <begin position="136"/>
        <end position="224"/>
    </location>
</feature>
<dbReference type="AlphaFoldDB" id="A0A443RVB4"/>
<gene>
    <name evidence="2" type="ORF">B4U80_14457</name>
</gene>
<reference evidence="2 3" key="1">
    <citation type="journal article" date="2018" name="Gigascience">
        <title>Genomes of trombidid mites reveal novel predicted allergens and laterally-transferred genes associated with secondary metabolism.</title>
        <authorList>
            <person name="Dong X."/>
            <person name="Chaisiri K."/>
            <person name="Xia D."/>
            <person name="Armstrong S.D."/>
            <person name="Fang Y."/>
            <person name="Donnelly M.J."/>
            <person name="Kadowaki T."/>
            <person name="McGarry J.W."/>
            <person name="Darby A.C."/>
            <person name="Makepeace B.L."/>
        </authorList>
    </citation>
    <scope>NUCLEOTIDE SEQUENCE [LARGE SCALE GENOMIC DNA]</scope>
    <source>
        <strain evidence="2">UoL-UT</strain>
    </source>
</reference>
<protein>
    <recommendedName>
        <fullName evidence="1">Apple domain-containing protein</fullName>
    </recommendedName>
</protein>
<dbReference type="Proteomes" id="UP000288716">
    <property type="component" value="Unassembled WGS sequence"/>
</dbReference>
<name>A0A443RVB4_9ACAR</name>
<dbReference type="PROSITE" id="PS50948">
    <property type="entry name" value="PAN"/>
    <property type="match status" value="2"/>
</dbReference>
<dbReference type="PROSITE" id="PS00022">
    <property type="entry name" value="EGF_1"/>
    <property type="match status" value="1"/>
</dbReference>
<dbReference type="EMBL" id="NCKV01027524">
    <property type="protein sequence ID" value="RWS19331.1"/>
    <property type="molecule type" value="Genomic_DNA"/>
</dbReference>
<comment type="caution">
    <text evidence="2">The sequence shown here is derived from an EMBL/GenBank/DDBJ whole genome shotgun (WGS) entry which is preliminary data.</text>
</comment>
<evidence type="ECO:0000259" key="1">
    <source>
        <dbReference type="PROSITE" id="PS50948"/>
    </source>
</evidence>
<dbReference type="SUPFAM" id="SSF57414">
    <property type="entry name" value="Hairpin loop containing domain-like"/>
    <property type="match status" value="1"/>
</dbReference>
<dbReference type="SMART" id="SM00473">
    <property type="entry name" value="PAN_AP"/>
    <property type="match status" value="2"/>
</dbReference>
<dbReference type="OrthoDB" id="6506072at2759"/>